<dbReference type="Gene3D" id="1.25.40.390">
    <property type="match status" value="1"/>
</dbReference>
<evidence type="ECO:0000256" key="4">
    <source>
        <dbReference type="ARBA" id="ARBA00023136"/>
    </source>
</evidence>
<comment type="similarity">
    <text evidence="2">Belongs to the SusD family.</text>
</comment>
<reference evidence="9" key="1">
    <citation type="journal article" date="2019" name="Int. J. Syst. Evol. Microbiol.">
        <title>The Global Catalogue of Microorganisms (GCM) 10K type strain sequencing project: providing services to taxonomists for standard genome sequencing and annotation.</title>
        <authorList>
            <consortium name="The Broad Institute Genomics Platform"/>
            <consortium name="The Broad Institute Genome Sequencing Center for Infectious Disease"/>
            <person name="Wu L."/>
            <person name="Ma J."/>
        </authorList>
    </citation>
    <scope>NUCLEOTIDE SEQUENCE [LARGE SCALE GENOMIC DNA]</scope>
    <source>
        <strain evidence="9">CGMCC 1.15287</strain>
    </source>
</reference>
<evidence type="ECO:0000256" key="1">
    <source>
        <dbReference type="ARBA" id="ARBA00004442"/>
    </source>
</evidence>
<evidence type="ECO:0000259" key="7">
    <source>
        <dbReference type="Pfam" id="PF07980"/>
    </source>
</evidence>
<comment type="subcellular location">
    <subcellularLocation>
        <location evidence="1">Cell outer membrane</location>
    </subcellularLocation>
</comment>
<dbReference type="Gene3D" id="1.10.3780.10">
    <property type="entry name" value="SusD-like"/>
    <property type="match status" value="1"/>
</dbReference>
<keyword evidence="5" id="KW-0998">Cell outer membrane</keyword>
<proteinExistence type="inferred from homology"/>
<feature type="domain" description="RagB/SusD" evidence="7">
    <location>
        <begin position="385"/>
        <end position="541"/>
    </location>
</feature>
<accession>A0ABQ1Y121</accession>
<dbReference type="Gene3D" id="1.25.40.10">
    <property type="entry name" value="Tetratricopeptide repeat domain"/>
    <property type="match status" value="1"/>
</dbReference>
<sequence length="541" mass="59370">MLVSNTEQRNRKMKNSFKTILALGFLAISLNACKKEDLNLRPTNDVTAENVYATPAGYKNSLVKLYATYALTSPSGSDNSDVGGLNAGFADFLRLFWTSQELVTDEAICAWGDVGIPELDYGTPSPDNQFLRGLYSRSILQITFCNEFLRESTPEKLASRNITGADATAINRYRAEARFLRAYQYWVLMDAFGNPPFITEDDAIGKVNPKQIQRAALFTYVESELKAIEGDLADARTNEYGRADKGADWALLARLYLNAQVYTGTAKYTEAITYSSKVINAGYSLKANYMDLFKADNEVNNTENILTINYDGINGTNYGGTTFIINAAINGDMNPTAYGVPNGGWGGNRTRQNLPALFPDANGSQDKRGVFFGTKRNVDAVGEFTDGLRVTKFKNVTSAGAMGRSLNGTFSSLDFALFRLAEQYLIYGEAVARGGSGGSAAQALTYVNLLRQRAYGNASGNVSVAALTTDFYLDERARELYWEGHRRTDLVRYGKFTGATYLWPFKGGVQAGASLPAYRNLYPLPLADLIANPNLVQNTGY</sequence>
<evidence type="ECO:0000313" key="8">
    <source>
        <dbReference type="EMBL" id="GGH08678.1"/>
    </source>
</evidence>
<evidence type="ECO:0000256" key="2">
    <source>
        <dbReference type="ARBA" id="ARBA00006275"/>
    </source>
</evidence>
<dbReference type="InterPro" id="IPR012944">
    <property type="entry name" value="SusD_RagB_dom"/>
</dbReference>
<evidence type="ECO:0000313" key="9">
    <source>
        <dbReference type="Proteomes" id="UP000642938"/>
    </source>
</evidence>
<keyword evidence="4" id="KW-0472">Membrane</keyword>
<keyword evidence="9" id="KW-1185">Reference proteome</keyword>
<dbReference type="EMBL" id="BMHZ01000003">
    <property type="protein sequence ID" value="GGH08678.1"/>
    <property type="molecule type" value="Genomic_DNA"/>
</dbReference>
<feature type="chain" id="PRO_5046377023" evidence="6">
    <location>
        <begin position="35"/>
        <end position="541"/>
    </location>
</feature>
<dbReference type="InterPro" id="IPR011990">
    <property type="entry name" value="TPR-like_helical_dom_sf"/>
</dbReference>
<comment type="caution">
    <text evidence="8">The sequence shown here is derived from an EMBL/GenBank/DDBJ whole genome shotgun (WGS) entry which is preliminary data.</text>
</comment>
<organism evidence="8 9">
    <name type="scientific">Pedobacter zeae</name>
    <dbReference type="NCBI Taxonomy" id="1737356"/>
    <lineage>
        <taxon>Bacteria</taxon>
        <taxon>Pseudomonadati</taxon>
        <taxon>Bacteroidota</taxon>
        <taxon>Sphingobacteriia</taxon>
        <taxon>Sphingobacteriales</taxon>
        <taxon>Sphingobacteriaceae</taxon>
        <taxon>Pedobacter</taxon>
    </lineage>
</organism>
<evidence type="ECO:0000256" key="5">
    <source>
        <dbReference type="ARBA" id="ARBA00023237"/>
    </source>
</evidence>
<evidence type="ECO:0000256" key="3">
    <source>
        <dbReference type="ARBA" id="ARBA00022729"/>
    </source>
</evidence>
<feature type="signal peptide" evidence="6">
    <location>
        <begin position="1"/>
        <end position="34"/>
    </location>
</feature>
<dbReference type="SUPFAM" id="SSF48452">
    <property type="entry name" value="TPR-like"/>
    <property type="match status" value="1"/>
</dbReference>
<protein>
    <submittedName>
        <fullName evidence="8">Outer membrane protein</fullName>
    </submittedName>
</protein>
<gene>
    <name evidence="8" type="ORF">GCM10007422_26360</name>
</gene>
<dbReference type="Pfam" id="PF07980">
    <property type="entry name" value="SusD_RagB"/>
    <property type="match status" value="1"/>
</dbReference>
<dbReference type="CDD" id="cd08977">
    <property type="entry name" value="SusD"/>
    <property type="match status" value="1"/>
</dbReference>
<keyword evidence="3 6" id="KW-0732">Signal</keyword>
<dbReference type="Proteomes" id="UP000642938">
    <property type="component" value="Unassembled WGS sequence"/>
</dbReference>
<name>A0ABQ1Y121_9SPHI</name>
<evidence type="ECO:0000256" key="6">
    <source>
        <dbReference type="SAM" id="SignalP"/>
    </source>
</evidence>